<dbReference type="Proteomes" id="UP000720595">
    <property type="component" value="Unassembled WGS sequence"/>
</dbReference>
<sequence>MLFEVYYKNYAKNCRGKYWEEEKSLPYIVLERDVKKRNSFYGYLASRGFKCVSWNYSYPAILVNPKLMRFGMINKAAKYPSIDEKDYTIDEFKEEILSKINF</sequence>
<organism evidence="1 2">
    <name type="scientific">Peptoniphilus gorbachii</name>
    <dbReference type="NCBI Taxonomy" id="411567"/>
    <lineage>
        <taxon>Bacteria</taxon>
        <taxon>Bacillati</taxon>
        <taxon>Bacillota</taxon>
        <taxon>Tissierellia</taxon>
        <taxon>Tissierellales</taxon>
        <taxon>Peptoniphilaceae</taxon>
        <taxon>Peptoniphilus</taxon>
    </lineage>
</organism>
<keyword evidence="2" id="KW-1185">Reference proteome</keyword>
<protein>
    <submittedName>
        <fullName evidence="1">Uncharacterized protein</fullName>
    </submittedName>
</protein>
<evidence type="ECO:0000313" key="2">
    <source>
        <dbReference type="Proteomes" id="UP000720595"/>
    </source>
</evidence>
<dbReference type="EMBL" id="JAFBDH010000002">
    <property type="protein sequence ID" value="MBM7549955.1"/>
    <property type="molecule type" value="Genomic_DNA"/>
</dbReference>
<evidence type="ECO:0000313" key="1">
    <source>
        <dbReference type="EMBL" id="MBM7549955.1"/>
    </source>
</evidence>
<comment type="caution">
    <text evidence="1">The sequence shown here is derived from an EMBL/GenBank/DDBJ whole genome shotgun (WGS) entry which is preliminary data.</text>
</comment>
<proteinExistence type="predicted"/>
<dbReference type="RefSeq" id="WP_205051562.1">
    <property type="nucleotide sequence ID" value="NZ_JAFBDH010000002.1"/>
</dbReference>
<accession>A0ABS2MIW5</accession>
<name>A0ABS2MIW5_9FIRM</name>
<reference evidence="1 2" key="1">
    <citation type="submission" date="2021-01" db="EMBL/GenBank/DDBJ databases">
        <title>Genomic Encyclopedia of Type Strains, Phase IV (KMG-IV): sequencing the most valuable type-strain genomes for metagenomic binning, comparative biology and taxonomic classification.</title>
        <authorList>
            <person name="Goeker M."/>
        </authorList>
    </citation>
    <scope>NUCLEOTIDE SEQUENCE [LARGE SCALE GENOMIC DNA]</scope>
    <source>
        <strain evidence="1 2">DSM 21461</strain>
    </source>
</reference>
<gene>
    <name evidence="1" type="ORF">JOD41_000677</name>
</gene>